<protein>
    <recommendedName>
        <fullName evidence="1">Nucleoside phosphorylase domain-containing protein</fullName>
    </recommendedName>
</protein>
<dbReference type="GO" id="GO:0009116">
    <property type="term" value="P:nucleoside metabolic process"/>
    <property type="evidence" value="ECO:0007669"/>
    <property type="project" value="InterPro"/>
</dbReference>
<dbReference type="RefSeq" id="WP_065913211.1">
    <property type="nucleotide sequence ID" value="NZ_CP016793.1"/>
</dbReference>
<reference evidence="2 3" key="1">
    <citation type="submission" date="2016-07" db="EMBL/GenBank/DDBJ databases">
        <title>Complete genome sequence of the Lentzea guizhouensis DHS C013.</title>
        <authorList>
            <person name="Cao C."/>
        </authorList>
    </citation>
    <scope>NUCLEOTIDE SEQUENCE [LARGE SCALE GENOMIC DNA]</scope>
    <source>
        <strain evidence="2 3">DHS C013</strain>
    </source>
</reference>
<dbReference type="GO" id="GO:0019284">
    <property type="term" value="P:L-methionine salvage from S-adenosylmethionine"/>
    <property type="evidence" value="ECO:0007669"/>
    <property type="project" value="TreeGrafter"/>
</dbReference>
<proteinExistence type="predicted"/>
<dbReference type="STRING" id="1586287.BBK82_00575"/>
<dbReference type="Proteomes" id="UP000093053">
    <property type="component" value="Chromosome"/>
</dbReference>
<dbReference type="KEGG" id="led:BBK82_00575"/>
<feature type="domain" description="Nucleoside phosphorylase" evidence="1">
    <location>
        <begin position="2"/>
        <end position="195"/>
    </location>
</feature>
<dbReference type="OrthoDB" id="44283at2"/>
<dbReference type="PANTHER" id="PTHR46832:SF1">
    <property type="entry name" value="5'-METHYLTHIOADENOSINE_S-ADENOSYLHOMOCYSTEINE NUCLEOSIDASE"/>
    <property type="match status" value="1"/>
</dbReference>
<dbReference type="SUPFAM" id="SSF53167">
    <property type="entry name" value="Purine and uridine phosphorylases"/>
    <property type="match status" value="1"/>
</dbReference>
<sequence length="321" mass="33055">MIVVLTATEAAHAEVRSLLTAARTQESRAGSLYEVGEVAGRSVALAFLGTGNNSAAALTERAIGEFDPSSVFFVGAAGPLHSWVETGDVVVATKVYGYHGGREDAEGLRARPNAWPAPHRLEQRARQVARSFSAQVHFAPIASGELLLSPGTATAAFLDSSYNDAAAVDTESAGAAGAGHLNDATPLLTVRSIGGPAPAAAFVAALIAELPADPDDRPAARSAEARPSVHNVYSGGSSAIVIQAGQIHGNVNTGAPQPAGGDLSTSLTAAARAGLLDESTYFRVMLALHEMQARPSDPAPRGVVRDLLSGHPDLRRQVDGY</sequence>
<evidence type="ECO:0000259" key="1">
    <source>
        <dbReference type="Pfam" id="PF01048"/>
    </source>
</evidence>
<dbReference type="CDD" id="cd09008">
    <property type="entry name" value="MTAN"/>
    <property type="match status" value="1"/>
</dbReference>
<dbReference type="GO" id="GO:0008930">
    <property type="term" value="F:methylthioadenosine nucleosidase activity"/>
    <property type="evidence" value="ECO:0007669"/>
    <property type="project" value="TreeGrafter"/>
</dbReference>
<dbReference type="InterPro" id="IPR035994">
    <property type="entry name" value="Nucleoside_phosphorylase_sf"/>
</dbReference>
<dbReference type="Pfam" id="PF01048">
    <property type="entry name" value="PNP_UDP_1"/>
    <property type="match status" value="1"/>
</dbReference>
<accession>A0A1B2HAP7</accession>
<dbReference type="InterPro" id="IPR000845">
    <property type="entry name" value="Nucleoside_phosphorylase_d"/>
</dbReference>
<dbReference type="AlphaFoldDB" id="A0A1B2HAP7"/>
<dbReference type="GO" id="GO:0008782">
    <property type="term" value="F:adenosylhomocysteine nucleosidase activity"/>
    <property type="evidence" value="ECO:0007669"/>
    <property type="project" value="TreeGrafter"/>
</dbReference>
<dbReference type="Gene3D" id="3.40.50.1580">
    <property type="entry name" value="Nucleoside phosphorylase domain"/>
    <property type="match status" value="1"/>
</dbReference>
<organism evidence="2 3">
    <name type="scientific">Lentzea guizhouensis</name>
    <dbReference type="NCBI Taxonomy" id="1586287"/>
    <lineage>
        <taxon>Bacteria</taxon>
        <taxon>Bacillati</taxon>
        <taxon>Actinomycetota</taxon>
        <taxon>Actinomycetes</taxon>
        <taxon>Pseudonocardiales</taxon>
        <taxon>Pseudonocardiaceae</taxon>
        <taxon>Lentzea</taxon>
    </lineage>
</organism>
<name>A0A1B2HAP7_9PSEU</name>
<dbReference type="EMBL" id="CP016793">
    <property type="protein sequence ID" value="ANZ34791.1"/>
    <property type="molecule type" value="Genomic_DNA"/>
</dbReference>
<dbReference type="PANTHER" id="PTHR46832">
    <property type="entry name" value="5'-METHYLTHIOADENOSINE/S-ADENOSYLHOMOCYSTEINE NUCLEOSIDASE"/>
    <property type="match status" value="1"/>
</dbReference>
<dbReference type="GO" id="GO:0005829">
    <property type="term" value="C:cytosol"/>
    <property type="evidence" value="ECO:0007669"/>
    <property type="project" value="TreeGrafter"/>
</dbReference>
<evidence type="ECO:0000313" key="3">
    <source>
        <dbReference type="Proteomes" id="UP000093053"/>
    </source>
</evidence>
<keyword evidence="3" id="KW-1185">Reference proteome</keyword>
<gene>
    <name evidence="2" type="ORF">BBK82_00575</name>
</gene>
<evidence type="ECO:0000313" key="2">
    <source>
        <dbReference type="EMBL" id="ANZ34791.1"/>
    </source>
</evidence>